<dbReference type="Gene3D" id="3.90.1150.10">
    <property type="entry name" value="Aspartate Aminotransferase, domain 1"/>
    <property type="match status" value="1"/>
</dbReference>
<evidence type="ECO:0000259" key="1">
    <source>
        <dbReference type="Pfam" id="PF00266"/>
    </source>
</evidence>
<dbReference type="Pfam" id="PF00266">
    <property type="entry name" value="Aminotran_5"/>
    <property type="match status" value="1"/>
</dbReference>
<dbReference type="Gene3D" id="3.40.640.10">
    <property type="entry name" value="Type I PLP-dependent aspartate aminotransferase-like (Major domain)"/>
    <property type="match status" value="1"/>
</dbReference>
<dbReference type="PANTHER" id="PTHR43586">
    <property type="entry name" value="CYSTEINE DESULFURASE"/>
    <property type="match status" value="1"/>
</dbReference>
<gene>
    <name evidence="2" type="ORF">METZ01_LOCUS104767</name>
</gene>
<dbReference type="SUPFAM" id="SSF53383">
    <property type="entry name" value="PLP-dependent transferases"/>
    <property type="match status" value="1"/>
</dbReference>
<feature type="domain" description="Aminotransferase class V" evidence="1">
    <location>
        <begin position="52"/>
        <end position="228"/>
    </location>
</feature>
<evidence type="ECO:0000313" key="2">
    <source>
        <dbReference type="EMBL" id="SVA51913.1"/>
    </source>
</evidence>
<name>A0A381WJ08_9ZZZZ</name>
<proteinExistence type="predicted"/>
<dbReference type="InterPro" id="IPR000192">
    <property type="entry name" value="Aminotrans_V_dom"/>
</dbReference>
<dbReference type="PANTHER" id="PTHR43586:SF15">
    <property type="entry name" value="BLR3095 PROTEIN"/>
    <property type="match status" value="1"/>
</dbReference>
<sequence length="383" mass="42245">MNDRLSNQRQLFDIPEDVVYLNCASQGPLLRHACDAGREGVLRKARPWDPEMRARTLDEIEYCRAIYAGLIGAGADNIALVHSTSYGIEVAASNLSLNGNQNIVVIEDQFPSNFHAWRIKALQAGAQLTIVPAPGDWDWTRAILERIDQNTAIVATAPCRWTDGSVVDLVAIGKRCRAVGAALVVDATQAAGAMALDVAAIDPDFMVASGYKWLLCPYAFTFLYVATRHHGGQPIEHYTWTLTDPPAIGMMRGDDMDGAAGARRFDMGERNNPIHPGMALAALEQVKAWRPERIARSIEPLTDCVEAMALARGLTVPPKECRVPHMLGLRRDQGWPEDLQERFGSLGIYVSKRGNSMRVSPYLYNDQGDVERLFEAIDQLESS</sequence>
<protein>
    <recommendedName>
        <fullName evidence="1">Aminotransferase class V domain-containing protein</fullName>
    </recommendedName>
</protein>
<reference evidence="2" key="1">
    <citation type="submission" date="2018-05" db="EMBL/GenBank/DDBJ databases">
        <authorList>
            <person name="Lanie J.A."/>
            <person name="Ng W.-L."/>
            <person name="Kazmierczak K.M."/>
            <person name="Andrzejewski T.M."/>
            <person name="Davidsen T.M."/>
            <person name="Wayne K.J."/>
            <person name="Tettelin H."/>
            <person name="Glass J.I."/>
            <person name="Rusch D."/>
            <person name="Podicherti R."/>
            <person name="Tsui H.-C.T."/>
            <person name="Winkler M.E."/>
        </authorList>
    </citation>
    <scope>NUCLEOTIDE SEQUENCE</scope>
</reference>
<dbReference type="AlphaFoldDB" id="A0A381WJ08"/>
<dbReference type="InterPro" id="IPR015422">
    <property type="entry name" value="PyrdxlP-dep_Trfase_small"/>
</dbReference>
<dbReference type="InterPro" id="IPR015421">
    <property type="entry name" value="PyrdxlP-dep_Trfase_major"/>
</dbReference>
<organism evidence="2">
    <name type="scientific">marine metagenome</name>
    <dbReference type="NCBI Taxonomy" id="408172"/>
    <lineage>
        <taxon>unclassified sequences</taxon>
        <taxon>metagenomes</taxon>
        <taxon>ecological metagenomes</taxon>
    </lineage>
</organism>
<accession>A0A381WJ08</accession>
<dbReference type="InterPro" id="IPR015424">
    <property type="entry name" value="PyrdxlP-dep_Trfase"/>
</dbReference>
<dbReference type="EMBL" id="UINC01011819">
    <property type="protein sequence ID" value="SVA51913.1"/>
    <property type="molecule type" value="Genomic_DNA"/>
</dbReference>